<dbReference type="EMBL" id="FQ790286">
    <property type="protein sequence ID" value="CCD47491.1"/>
    <property type="molecule type" value="Genomic_DNA"/>
</dbReference>
<dbReference type="InParanoid" id="G2Y4A1"/>
<accession>G2Y4A1</accession>
<organism evidence="1 2">
    <name type="scientific">Botryotinia fuckeliana (strain T4)</name>
    <name type="common">Noble rot fungus</name>
    <name type="synonym">Botrytis cinerea</name>
    <dbReference type="NCBI Taxonomy" id="999810"/>
    <lineage>
        <taxon>Eukaryota</taxon>
        <taxon>Fungi</taxon>
        <taxon>Dikarya</taxon>
        <taxon>Ascomycota</taxon>
        <taxon>Pezizomycotina</taxon>
        <taxon>Leotiomycetes</taxon>
        <taxon>Helotiales</taxon>
        <taxon>Sclerotiniaceae</taxon>
        <taxon>Botrytis</taxon>
    </lineage>
</organism>
<evidence type="ECO:0000313" key="2">
    <source>
        <dbReference type="Proteomes" id="UP000008177"/>
    </source>
</evidence>
<dbReference type="STRING" id="999810.G2Y4A1"/>
<dbReference type="AlphaFoldDB" id="G2Y4A1"/>
<name>G2Y4A1_BOTF4</name>
<protein>
    <submittedName>
        <fullName evidence="1">Uncharacterized protein</fullName>
    </submittedName>
</protein>
<gene>
    <name evidence="1" type="ORF">BofuT4_P006500.1</name>
</gene>
<evidence type="ECO:0000313" key="1">
    <source>
        <dbReference type="EMBL" id="CCD47491.1"/>
    </source>
</evidence>
<reference evidence="2" key="1">
    <citation type="journal article" date="2011" name="PLoS Genet.">
        <title>Genomic analysis of the necrotrophic fungal pathogens Sclerotinia sclerotiorum and Botrytis cinerea.</title>
        <authorList>
            <person name="Amselem J."/>
            <person name="Cuomo C.A."/>
            <person name="van Kan J.A."/>
            <person name="Viaud M."/>
            <person name="Benito E.P."/>
            <person name="Couloux A."/>
            <person name="Coutinho P.M."/>
            <person name="de Vries R.P."/>
            <person name="Dyer P.S."/>
            <person name="Fillinger S."/>
            <person name="Fournier E."/>
            <person name="Gout L."/>
            <person name="Hahn M."/>
            <person name="Kohn L."/>
            <person name="Lapalu N."/>
            <person name="Plummer K.M."/>
            <person name="Pradier J.M."/>
            <person name="Quevillon E."/>
            <person name="Sharon A."/>
            <person name="Simon A."/>
            <person name="ten Have A."/>
            <person name="Tudzynski B."/>
            <person name="Tudzynski P."/>
            <person name="Wincker P."/>
            <person name="Andrew M."/>
            <person name="Anthouard V."/>
            <person name="Beever R.E."/>
            <person name="Beffa R."/>
            <person name="Benoit I."/>
            <person name="Bouzid O."/>
            <person name="Brault B."/>
            <person name="Chen Z."/>
            <person name="Choquer M."/>
            <person name="Collemare J."/>
            <person name="Cotton P."/>
            <person name="Danchin E.G."/>
            <person name="Da Silva C."/>
            <person name="Gautier A."/>
            <person name="Giraud C."/>
            <person name="Giraud T."/>
            <person name="Gonzalez C."/>
            <person name="Grossetete S."/>
            <person name="Guldener U."/>
            <person name="Henrissat B."/>
            <person name="Howlett B.J."/>
            <person name="Kodira C."/>
            <person name="Kretschmer M."/>
            <person name="Lappartient A."/>
            <person name="Leroch M."/>
            <person name="Levis C."/>
            <person name="Mauceli E."/>
            <person name="Neuveglise C."/>
            <person name="Oeser B."/>
            <person name="Pearson M."/>
            <person name="Poulain J."/>
            <person name="Poussereau N."/>
            <person name="Quesneville H."/>
            <person name="Rascle C."/>
            <person name="Schumacher J."/>
            <person name="Segurens B."/>
            <person name="Sexton A."/>
            <person name="Silva E."/>
            <person name="Sirven C."/>
            <person name="Soanes D.M."/>
            <person name="Talbot N.J."/>
            <person name="Templeton M."/>
            <person name="Yandava C."/>
            <person name="Yarden O."/>
            <person name="Zeng Q."/>
            <person name="Rollins J.A."/>
            <person name="Lebrun M.H."/>
            <person name="Dickman M."/>
        </authorList>
    </citation>
    <scope>NUCLEOTIDE SEQUENCE [LARGE SCALE GENOMIC DNA]</scope>
    <source>
        <strain evidence="2">T4</strain>
    </source>
</reference>
<dbReference type="HOGENOM" id="CLU_3086960_0_0_1"/>
<sequence length="52" mass="6021">MAKNKYWRKGSSRPEIQGFLLTRKKAPRKAVEEIGAWVQATRKSKVEGQKFT</sequence>
<dbReference type="Proteomes" id="UP000008177">
    <property type="component" value="Unplaced contigs"/>
</dbReference>
<proteinExistence type="predicted"/>